<evidence type="ECO:0000256" key="8">
    <source>
        <dbReference type="ARBA" id="ARBA00022692"/>
    </source>
</evidence>
<dbReference type="Pfam" id="PF05405">
    <property type="entry name" value="Mt_ATP-synt_B"/>
    <property type="match status" value="1"/>
</dbReference>
<keyword evidence="8" id="KW-0812">Transmembrane</keyword>
<dbReference type="PANTHER" id="PTHR37774:SF4">
    <property type="entry name" value="ATP SYNTHASE PROTEIN MI25"/>
    <property type="match status" value="1"/>
</dbReference>
<evidence type="ECO:0000256" key="9">
    <source>
        <dbReference type="ARBA" id="ARBA00022781"/>
    </source>
</evidence>
<dbReference type="PANTHER" id="PTHR37774">
    <property type="entry name" value="ATP SYNTHASE PROTEIN MI25-RELATED"/>
    <property type="match status" value="1"/>
</dbReference>
<keyword evidence="10" id="KW-1133">Transmembrane helix</keyword>
<keyword evidence="7" id="KW-0138">CF(0)</keyword>
<dbReference type="RefSeq" id="YP_009755738.1">
    <property type="nucleotide sequence ID" value="NC_046950.1"/>
</dbReference>
<protein>
    <recommendedName>
        <fullName evidence="5">ATP synthase protein MI25</fullName>
    </recommendedName>
</protein>
<evidence type="ECO:0000256" key="12">
    <source>
        <dbReference type="ARBA" id="ARBA00023128"/>
    </source>
</evidence>
<reference evidence="15" key="1">
    <citation type="submission" date="2019-03" db="EMBL/GenBank/DDBJ databases">
        <authorList>
            <person name="Cox C."/>
        </authorList>
    </citation>
    <scope>NUCLEOTIDE SEQUENCE</scope>
</reference>
<geneLocation type="mitochondrion" evidence="15"/>
<proteinExistence type="inferred from homology"/>
<dbReference type="AlphaFoldDB" id="A0A6G9IEU6"/>
<evidence type="ECO:0000256" key="11">
    <source>
        <dbReference type="ARBA" id="ARBA00023065"/>
    </source>
</evidence>
<keyword evidence="6" id="KW-0813">Transport</keyword>
<comment type="subcellular location">
    <subcellularLocation>
        <location evidence="2">Mitochondrion membrane</location>
        <topology evidence="2">Single-pass membrane protein</topology>
    </subcellularLocation>
</comment>
<evidence type="ECO:0000313" key="15">
    <source>
        <dbReference type="EMBL" id="QIQ22977.1"/>
    </source>
</evidence>
<evidence type="ECO:0000256" key="1">
    <source>
        <dbReference type="ARBA" id="ARBA00003096"/>
    </source>
</evidence>
<keyword evidence="9" id="KW-0375">Hydrogen ion transport</keyword>
<dbReference type="GO" id="GO:0015078">
    <property type="term" value="F:proton transmembrane transporter activity"/>
    <property type="evidence" value="ECO:0007669"/>
    <property type="project" value="InterPro"/>
</dbReference>
<name>A0A6G9IEU6_9VIRI</name>
<dbReference type="GO" id="GO:0015986">
    <property type="term" value="P:proton motive force-driven ATP synthesis"/>
    <property type="evidence" value="ECO:0007669"/>
    <property type="project" value="InterPro"/>
</dbReference>
<evidence type="ECO:0000256" key="14">
    <source>
        <dbReference type="ARBA" id="ARBA00023310"/>
    </source>
</evidence>
<comment type="subunit">
    <text evidence="4">F-type ATPases have 2 components, CF(1) - the catalytic core - and CF(0) - the membrane proton channel. CF(1) has five subunits: alpha(3), beta(3), gamma(1), delta(1), epsilon(1). CF(0) has three main subunits: a, b and c.</text>
</comment>
<evidence type="ECO:0000256" key="3">
    <source>
        <dbReference type="ARBA" id="ARBA00009281"/>
    </source>
</evidence>
<evidence type="ECO:0000256" key="2">
    <source>
        <dbReference type="ARBA" id="ARBA00004304"/>
    </source>
</evidence>
<dbReference type="InterPro" id="IPR008688">
    <property type="entry name" value="ATP_synth_Bsub_B/MI25"/>
</dbReference>
<dbReference type="InterPro" id="IPR044988">
    <property type="entry name" value="MI25_plants"/>
</dbReference>
<gene>
    <name evidence="15" type="primary">atp4</name>
</gene>
<keyword evidence="14" id="KW-0066">ATP synthesis</keyword>
<dbReference type="GO" id="GO:0031966">
    <property type="term" value="C:mitochondrial membrane"/>
    <property type="evidence" value="ECO:0007669"/>
    <property type="project" value="UniProtKB-SubCell"/>
</dbReference>
<dbReference type="GO" id="GO:0045259">
    <property type="term" value="C:proton-transporting ATP synthase complex"/>
    <property type="evidence" value="ECO:0007669"/>
    <property type="project" value="UniProtKB-KW"/>
</dbReference>
<keyword evidence="13" id="KW-0472">Membrane</keyword>
<accession>A0A6G9IEU6</accession>
<organism evidence="15">
    <name type="scientific">Roya anglica</name>
    <dbReference type="NCBI Taxonomy" id="43943"/>
    <lineage>
        <taxon>Eukaryota</taxon>
        <taxon>Viridiplantae</taxon>
        <taxon>Streptophyta</taxon>
        <taxon>Zygnematophyceae</taxon>
        <taxon>Zygnematophycidae</taxon>
        <taxon>Zygnematales</taxon>
        <taxon>Mesotaeniaceae</taxon>
        <taxon>Roya</taxon>
    </lineage>
</organism>
<sequence>MREFIIIAILIFSVFSSKNIIIFNEEIIVALSFIGFVLFTKKTFGDAIKASFDERQANILLDLQQYISCQEDFFNSCLKQHELRSTSLRLSTQMIGESCIYDMVQNYAPRSQQTVQSTLFNSLEQRLNSLVSLQEISRLNFQKKIVQCFREIVYGEFRTKTKLRTHQTKLVQQSITLLKSVKKNSKFF</sequence>
<keyword evidence="11" id="KW-0406">Ion transport</keyword>
<dbReference type="EMBL" id="MK720948">
    <property type="protein sequence ID" value="QIQ22977.1"/>
    <property type="molecule type" value="Genomic_DNA"/>
</dbReference>
<evidence type="ECO:0000256" key="4">
    <source>
        <dbReference type="ARBA" id="ARBA00011648"/>
    </source>
</evidence>
<dbReference type="GeneID" id="54116012"/>
<keyword evidence="12 15" id="KW-0496">Mitochondrion</keyword>
<evidence type="ECO:0000256" key="7">
    <source>
        <dbReference type="ARBA" id="ARBA00022547"/>
    </source>
</evidence>
<comment type="function">
    <text evidence="1">This is one of the chains of the nonenzymatic component (CF(0) subunit) of the mitochondrial ATPase complex.</text>
</comment>
<evidence type="ECO:0000256" key="13">
    <source>
        <dbReference type="ARBA" id="ARBA00023136"/>
    </source>
</evidence>
<comment type="similarity">
    <text evidence="3">Belongs to the ATPase protein MI25 family.</text>
</comment>
<evidence type="ECO:0000256" key="10">
    <source>
        <dbReference type="ARBA" id="ARBA00022989"/>
    </source>
</evidence>
<evidence type="ECO:0000256" key="6">
    <source>
        <dbReference type="ARBA" id="ARBA00022448"/>
    </source>
</evidence>
<evidence type="ECO:0000256" key="5">
    <source>
        <dbReference type="ARBA" id="ARBA00017388"/>
    </source>
</evidence>